<dbReference type="InterPro" id="IPR013830">
    <property type="entry name" value="SGNH_hydro"/>
</dbReference>
<organism evidence="2 3">
    <name type="scientific">Crocosphaera chwakensis CCY0110</name>
    <dbReference type="NCBI Taxonomy" id="391612"/>
    <lineage>
        <taxon>Bacteria</taxon>
        <taxon>Bacillati</taxon>
        <taxon>Cyanobacteriota</taxon>
        <taxon>Cyanophyceae</taxon>
        <taxon>Oscillatoriophycideae</taxon>
        <taxon>Chroococcales</taxon>
        <taxon>Aphanothecaceae</taxon>
        <taxon>Crocosphaera</taxon>
        <taxon>Crocosphaera chwakensis</taxon>
    </lineage>
</organism>
<evidence type="ECO:0000313" key="2">
    <source>
        <dbReference type="EMBL" id="EAZ94361.1"/>
    </source>
</evidence>
<comment type="caution">
    <text evidence="2">The sequence shown here is derived from an EMBL/GenBank/DDBJ whole genome shotgun (WGS) entry which is preliminary data.</text>
</comment>
<dbReference type="Pfam" id="PF13472">
    <property type="entry name" value="Lipase_GDSL_2"/>
    <property type="match status" value="1"/>
</dbReference>
<dbReference type="RefSeq" id="WP_008272702.1">
    <property type="nucleotide sequence ID" value="NZ_AAXW01000001.1"/>
</dbReference>
<keyword evidence="3" id="KW-1185">Reference proteome</keyword>
<evidence type="ECO:0000259" key="1">
    <source>
        <dbReference type="Pfam" id="PF13472"/>
    </source>
</evidence>
<protein>
    <recommendedName>
        <fullName evidence="1">SGNH hydrolase-type esterase domain-containing protein</fullName>
    </recommendedName>
</protein>
<dbReference type="InterPro" id="IPR036514">
    <property type="entry name" value="SGNH_hydro_sf"/>
</dbReference>
<dbReference type="Gene3D" id="3.40.50.1110">
    <property type="entry name" value="SGNH hydrolase"/>
    <property type="match status" value="1"/>
</dbReference>
<dbReference type="AlphaFoldDB" id="A3IHB9"/>
<dbReference type="eggNOG" id="COG2755">
    <property type="taxonomic scope" value="Bacteria"/>
</dbReference>
<gene>
    <name evidence="2" type="ORF">CY0110_10812</name>
</gene>
<feature type="domain" description="SGNH hydrolase-type esterase" evidence="1">
    <location>
        <begin position="82"/>
        <end position="296"/>
    </location>
</feature>
<evidence type="ECO:0000313" key="3">
    <source>
        <dbReference type="Proteomes" id="UP000003781"/>
    </source>
</evidence>
<dbReference type="EMBL" id="AAXW01000001">
    <property type="protein sequence ID" value="EAZ94361.1"/>
    <property type="molecule type" value="Genomic_DNA"/>
</dbReference>
<name>A3IHB9_9CHRO</name>
<dbReference type="OrthoDB" id="481127at2"/>
<sequence length="315" mass="36209">MKIILITLGIFLISLLIIEGSLRLFFGLGKRPIYIADDEIGYLLAPNQNVRRLGKLTIINQYSMRSEDIEKSLSNDTVRLFFIGDSIVNGCWWTDQNETISALVKEEIEKKSSQTIEVLNASANSWGPRNQLAYLNRFGTFNSQVIFLIINTDDLFATKPTPLRVGTDLYYPDKQPILAIKEILDKVFYRDPKIPGMDEIVGEKGDRVGFNLEAIEKMKAITTNNNSQFMMVLTPLKREMNPKPRDYEKVARRRLQEWVEVNNVPFINFLPIFAKQENIDDLYRDHIHLSPLGNQLVSQKISELILENNNQQVTI</sequence>
<proteinExistence type="predicted"/>
<accession>A3IHB9</accession>
<dbReference type="Proteomes" id="UP000003781">
    <property type="component" value="Unassembled WGS sequence"/>
</dbReference>
<reference evidence="2 3" key="1">
    <citation type="submission" date="2007-03" db="EMBL/GenBank/DDBJ databases">
        <authorList>
            <person name="Stal L."/>
            <person name="Ferriera S."/>
            <person name="Johnson J."/>
            <person name="Kravitz S."/>
            <person name="Beeson K."/>
            <person name="Sutton G."/>
            <person name="Rogers Y.-H."/>
            <person name="Friedman R."/>
            <person name="Frazier M."/>
            <person name="Venter J.C."/>
        </authorList>
    </citation>
    <scope>NUCLEOTIDE SEQUENCE [LARGE SCALE GENOMIC DNA]</scope>
    <source>
        <strain evidence="2 3">CCY0110</strain>
    </source>
</reference>
<dbReference type="SUPFAM" id="SSF52266">
    <property type="entry name" value="SGNH hydrolase"/>
    <property type="match status" value="1"/>
</dbReference>